<keyword evidence="4 8" id="KW-0418">Kinase</keyword>
<evidence type="ECO:0000256" key="6">
    <source>
        <dbReference type="ARBA" id="ARBA00047615"/>
    </source>
</evidence>
<keyword evidence="3 8" id="KW-0547">Nucleotide-binding</keyword>
<dbReference type="GO" id="GO:0036430">
    <property type="term" value="F:CMP kinase activity"/>
    <property type="evidence" value="ECO:0007669"/>
    <property type="project" value="RHEA"/>
</dbReference>
<dbReference type="PANTHER" id="PTHR21299">
    <property type="entry name" value="CYTIDYLATE KINASE/PANTOATE-BETA-ALANINE LIGASE"/>
    <property type="match status" value="1"/>
</dbReference>
<gene>
    <name evidence="8" type="primary">cmk</name>
    <name evidence="10" type="ORF">SAMN05444401_1441</name>
</gene>
<dbReference type="SUPFAM" id="SSF52540">
    <property type="entry name" value="P-loop containing nucleoside triphosphate hydrolases"/>
    <property type="match status" value="1"/>
</dbReference>
<dbReference type="InterPro" id="IPR027417">
    <property type="entry name" value="P-loop_NTPase"/>
</dbReference>
<dbReference type="EC" id="2.7.4.25" evidence="8"/>
<dbReference type="PANTHER" id="PTHR21299:SF2">
    <property type="entry name" value="CYTIDYLATE KINASE"/>
    <property type="match status" value="1"/>
</dbReference>
<comment type="subcellular location">
    <subcellularLocation>
        <location evidence="8">Cytoplasm</location>
    </subcellularLocation>
</comment>
<evidence type="ECO:0000256" key="3">
    <source>
        <dbReference type="ARBA" id="ARBA00022741"/>
    </source>
</evidence>
<comment type="catalytic activity">
    <reaction evidence="6 8">
        <text>dCMP + ATP = dCDP + ADP</text>
        <dbReference type="Rhea" id="RHEA:25094"/>
        <dbReference type="ChEBI" id="CHEBI:30616"/>
        <dbReference type="ChEBI" id="CHEBI:57566"/>
        <dbReference type="ChEBI" id="CHEBI:58593"/>
        <dbReference type="ChEBI" id="CHEBI:456216"/>
        <dbReference type="EC" id="2.7.4.25"/>
    </reaction>
</comment>
<feature type="domain" description="Cytidylate kinase" evidence="9">
    <location>
        <begin position="8"/>
        <end position="216"/>
    </location>
</feature>
<evidence type="ECO:0000256" key="8">
    <source>
        <dbReference type="HAMAP-Rule" id="MF_00238"/>
    </source>
</evidence>
<dbReference type="STRING" id="1121298.SAMN05444401_1441"/>
<protein>
    <recommendedName>
        <fullName evidence="8">Cytidylate kinase</fullName>
        <shortName evidence="8">CK</shortName>
        <ecNumber evidence="8">2.7.4.25</ecNumber>
    </recommendedName>
    <alternativeName>
        <fullName evidence="8">Cytidine monophosphate kinase</fullName>
        <shortName evidence="8">CMP kinase</shortName>
    </alternativeName>
</protein>
<dbReference type="AlphaFoldDB" id="A0A1M6DEK5"/>
<keyword evidence="2 8" id="KW-0808">Transferase</keyword>
<evidence type="ECO:0000313" key="11">
    <source>
        <dbReference type="Proteomes" id="UP000184080"/>
    </source>
</evidence>
<dbReference type="Pfam" id="PF02224">
    <property type="entry name" value="Cytidylate_kin"/>
    <property type="match status" value="1"/>
</dbReference>
<reference evidence="10 11" key="1">
    <citation type="submission" date="2016-11" db="EMBL/GenBank/DDBJ databases">
        <authorList>
            <person name="Jaros S."/>
            <person name="Januszkiewicz K."/>
            <person name="Wedrychowicz H."/>
        </authorList>
    </citation>
    <scope>NUCLEOTIDE SEQUENCE [LARGE SCALE GENOMIC DNA]</scope>
    <source>
        <strain evidence="10 11">DSM 21864</strain>
    </source>
</reference>
<dbReference type="HAMAP" id="MF_00238">
    <property type="entry name" value="Cytidyl_kinase_type1"/>
    <property type="match status" value="1"/>
</dbReference>
<dbReference type="GO" id="GO:0036431">
    <property type="term" value="F:dCMP kinase activity"/>
    <property type="evidence" value="ECO:0007669"/>
    <property type="project" value="InterPro"/>
</dbReference>
<name>A0A1M6DEK5_9CLOT</name>
<evidence type="ECO:0000256" key="5">
    <source>
        <dbReference type="ARBA" id="ARBA00022840"/>
    </source>
</evidence>
<keyword evidence="8" id="KW-0963">Cytoplasm</keyword>
<accession>A0A1M6DEK5</accession>
<feature type="binding site" evidence="8">
    <location>
        <begin position="12"/>
        <end position="20"/>
    </location>
    <ligand>
        <name>ATP</name>
        <dbReference type="ChEBI" id="CHEBI:30616"/>
    </ligand>
</feature>
<dbReference type="InterPro" id="IPR003136">
    <property type="entry name" value="Cytidylate_kin"/>
</dbReference>
<evidence type="ECO:0000256" key="7">
    <source>
        <dbReference type="ARBA" id="ARBA00048478"/>
    </source>
</evidence>
<evidence type="ECO:0000313" key="10">
    <source>
        <dbReference type="EMBL" id="SHI71643.1"/>
    </source>
</evidence>
<comment type="similarity">
    <text evidence="1 8">Belongs to the cytidylate kinase family. Type 1 subfamily.</text>
</comment>
<dbReference type="Proteomes" id="UP000184080">
    <property type="component" value="Unassembled WGS sequence"/>
</dbReference>
<keyword evidence="5 8" id="KW-0067">ATP-binding</keyword>
<dbReference type="Gene3D" id="3.40.50.300">
    <property type="entry name" value="P-loop containing nucleotide triphosphate hydrolases"/>
    <property type="match status" value="1"/>
</dbReference>
<dbReference type="GO" id="GO:0005524">
    <property type="term" value="F:ATP binding"/>
    <property type="evidence" value="ECO:0007669"/>
    <property type="project" value="UniProtKB-UniRule"/>
</dbReference>
<proteinExistence type="inferred from homology"/>
<dbReference type="CDD" id="cd02020">
    <property type="entry name" value="CMPK"/>
    <property type="match status" value="1"/>
</dbReference>
<dbReference type="GO" id="GO:0005829">
    <property type="term" value="C:cytosol"/>
    <property type="evidence" value="ECO:0007669"/>
    <property type="project" value="TreeGrafter"/>
</dbReference>
<comment type="catalytic activity">
    <reaction evidence="7 8">
        <text>CMP + ATP = CDP + ADP</text>
        <dbReference type="Rhea" id="RHEA:11600"/>
        <dbReference type="ChEBI" id="CHEBI:30616"/>
        <dbReference type="ChEBI" id="CHEBI:58069"/>
        <dbReference type="ChEBI" id="CHEBI:60377"/>
        <dbReference type="ChEBI" id="CHEBI:456216"/>
        <dbReference type="EC" id="2.7.4.25"/>
    </reaction>
</comment>
<organism evidence="10 11">
    <name type="scientific">Clostridium amylolyticum</name>
    <dbReference type="NCBI Taxonomy" id="1121298"/>
    <lineage>
        <taxon>Bacteria</taxon>
        <taxon>Bacillati</taxon>
        <taxon>Bacillota</taxon>
        <taxon>Clostridia</taxon>
        <taxon>Eubacteriales</taxon>
        <taxon>Clostridiaceae</taxon>
        <taxon>Clostridium</taxon>
    </lineage>
</organism>
<dbReference type="NCBIfam" id="TIGR00017">
    <property type="entry name" value="cmk"/>
    <property type="match status" value="1"/>
</dbReference>
<keyword evidence="11" id="KW-1185">Reference proteome</keyword>
<evidence type="ECO:0000259" key="9">
    <source>
        <dbReference type="Pfam" id="PF02224"/>
    </source>
</evidence>
<dbReference type="EMBL" id="FQZO01000001">
    <property type="protein sequence ID" value="SHI71643.1"/>
    <property type="molecule type" value="Genomic_DNA"/>
</dbReference>
<evidence type="ECO:0000256" key="2">
    <source>
        <dbReference type="ARBA" id="ARBA00022679"/>
    </source>
</evidence>
<evidence type="ECO:0000256" key="4">
    <source>
        <dbReference type="ARBA" id="ARBA00022777"/>
    </source>
</evidence>
<dbReference type="GO" id="GO:0006220">
    <property type="term" value="P:pyrimidine nucleotide metabolic process"/>
    <property type="evidence" value="ECO:0007669"/>
    <property type="project" value="UniProtKB-UniRule"/>
</dbReference>
<evidence type="ECO:0000256" key="1">
    <source>
        <dbReference type="ARBA" id="ARBA00009427"/>
    </source>
</evidence>
<dbReference type="InterPro" id="IPR011994">
    <property type="entry name" value="Cytidylate_kinase_dom"/>
</dbReference>
<sequence>MKTVKLTVAIDGPAGAGKSTIAKLVGDRYNLMYINTGSMYRAVTLKALEKDLKPEDVQEICNLIDSMEMYFQGERLILNGEDINDYLSMPNIAAKVSSFASIPEVREKLVMQQQAISHKYDVIMDGRDIGTVVLKDAPFKFFVTASSEERASRRHKELMAKGIEVNYQSILQDIKARDYADTNRSTAPLIKAIDAVEIDTSYMTISEAVDAICMHIDKELHKFQ</sequence>
<dbReference type="GO" id="GO:0015949">
    <property type="term" value="P:nucleobase-containing small molecule interconversion"/>
    <property type="evidence" value="ECO:0007669"/>
    <property type="project" value="TreeGrafter"/>
</dbReference>